<protein>
    <submittedName>
        <fullName evidence="1">Receptor-like protein kinase</fullName>
    </submittedName>
</protein>
<gene>
    <name evidence="1" type="ORF">OWV82_017197</name>
</gene>
<comment type="caution">
    <text evidence="1">The sequence shown here is derived from an EMBL/GenBank/DDBJ whole genome shotgun (WGS) entry which is preliminary data.</text>
</comment>
<accession>A0ACC1XK59</accession>
<keyword evidence="2" id="KW-1185">Reference proteome</keyword>
<dbReference type="EMBL" id="CM051402">
    <property type="protein sequence ID" value="KAJ4711124.1"/>
    <property type="molecule type" value="Genomic_DNA"/>
</dbReference>
<reference evidence="1 2" key="1">
    <citation type="journal article" date="2023" name="Science">
        <title>Complex scaffold remodeling in plant triterpene biosynthesis.</title>
        <authorList>
            <person name="De La Pena R."/>
            <person name="Hodgson H."/>
            <person name="Liu J.C."/>
            <person name="Stephenson M.J."/>
            <person name="Martin A.C."/>
            <person name="Owen C."/>
            <person name="Harkess A."/>
            <person name="Leebens-Mack J."/>
            <person name="Jimenez L.E."/>
            <person name="Osbourn A."/>
            <person name="Sattely E.S."/>
        </authorList>
    </citation>
    <scope>NUCLEOTIDE SEQUENCE [LARGE SCALE GENOMIC DNA]</scope>
    <source>
        <strain evidence="2">cv. JPN11</strain>
        <tissue evidence="1">Leaf</tissue>
    </source>
</reference>
<evidence type="ECO:0000313" key="1">
    <source>
        <dbReference type="EMBL" id="KAJ4711124.1"/>
    </source>
</evidence>
<sequence length="578" mass="63695">MVMSIPDSNMSKRTKYQALPPSILYILIFLTTCLSSQTPNNTCILDIQLSYTNNSDCVSGNWGGFINKCCRVGFDDYLYALGRRANLTGVIFLNSTEQMSCLKSIKEFDNMVFGCGIEKLTSGAGGCSDYTATDIVNKLGNRLNKLAENCKDLSSDGRIDQACTACLRSWEEISGSPANEIKPVNEADVCRFAVLVTLIGNRIDDTRWVQAVFKCLGGQPLSTDEKGETASSNIKTSIGIWIVVGGIGGIAAIVAIATWILFRQRTKNGLLRGQDASDESPSEESSCLKIPIKEVYSATNSLSPSNFIGQGVAGKVYKGVLSNGQQVAIKHIINDGYVETFIREVRSLSHVQHPNLVALFGYCEDNDECFLVYELCLNGNLSEWLYGKDRVLSWIQRVKIAIDSATGLWFLHTYPEGRIVHRDIKPTNILINADFQAKLSDFGLSKVMDIGQSYVSSEVRGTLGYVDPEYRRNHHVSASGDVYSFGVVLLQLLSGQRVINLDINRPMPLDKMAKFLMRGGKISEFADPKLNGEYSAEAFDLILKLALSCTGLKQQRPSMEQVVSRLEKALDISQSKFS</sequence>
<organism evidence="1 2">
    <name type="scientific">Melia azedarach</name>
    <name type="common">Chinaberry tree</name>
    <dbReference type="NCBI Taxonomy" id="155640"/>
    <lineage>
        <taxon>Eukaryota</taxon>
        <taxon>Viridiplantae</taxon>
        <taxon>Streptophyta</taxon>
        <taxon>Embryophyta</taxon>
        <taxon>Tracheophyta</taxon>
        <taxon>Spermatophyta</taxon>
        <taxon>Magnoliopsida</taxon>
        <taxon>eudicotyledons</taxon>
        <taxon>Gunneridae</taxon>
        <taxon>Pentapetalae</taxon>
        <taxon>rosids</taxon>
        <taxon>malvids</taxon>
        <taxon>Sapindales</taxon>
        <taxon>Meliaceae</taxon>
        <taxon>Melia</taxon>
    </lineage>
</organism>
<evidence type="ECO:0000313" key="2">
    <source>
        <dbReference type="Proteomes" id="UP001164539"/>
    </source>
</evidence>
<proteinExistence type="predicted"/>
<name>A0ACC1XK59_MELAZ</name>
<dbReference type="Proteomes" id="UP001164539">
    <property type="component" value="Chromosome 9"/>
</dbReference>